<dbReference type="OrthoDB" id="250175at2759"/>
<keyword evidence="3" id="KW-1185">Reference proteome</keyword>
<sequence length="139" mass="15097">MHTKNPSTSVSQAQINSKSASVSLNPNQTLQSASELSLQPLLLLADTDSVCPDEVPFRFKLGLIKYGPAISGLDSSSASGSEGGGSAATGSKAAEKTTFDIKLEKFDVSTKIKIIKEVRTFRDLRLKKLRIWWRSPRLC</sequence>
<organism evidence="2 3">
    <name type="scientific">Protea cynaroides</name>
    <dbReference type="NCBI Taxonomy" id="273540"/>
    <lineage>
        <taxon>Eukaryota</taxon>
        <taxon>Viridiplantae</taxon>
        <taxon>Streptophyta</taxon>
        <taxon>Embryophyta</taxon>
        <taxon>Tracheophyta</taxon>
        <taxon>Spermatophyta</taxon>
        <taxon>Magnoliopsida</taxon>
        <taxon>Proteales</taxon>
        <taxon>Proteaceae</taxon>
        <taxon>Protea</taxon>
    </lineage>
</organism>
<dbReference type="SUPFAM" id="SSF54736">
    <property type="entry name" value="ClpS-like"/>
    <property type="match status" value="1"/>
</dbReference>
<accession>A0A9Q0GS94</accession>
<dbReference type="AlphaFoldDB" id="A0A9Q0GS94"/>
<feature type="region of interest" description="Disordered" evidence="1">
    <location>
        <begin position="1"/>
        <end position="22"/>
    </location>
</feature>
<dbReference type="GO" id="GO:0006412">
    <property type="term" value="P:translation"/>
    <property type="evidence" value="ECO:0007669"/>
    <property type="project" value="InterPro"/>
</dbReference>
<evidence type="ECO:0000313" key="3">
    <source>
        <dbReference type="Proteomes" id="UP001141806"/>
    </source>
</evidence>
<dbReference type="PANTHER" id="PTHR45987">
    <property type="entry name" value="39S RIBOSOMAL PROTEIN L12"/>
    <property type="match status" value="1"/>
</dbReference>
<dbReference type="Proteomes" id="UP001141806">
    <property type="component" value="Unassembled WGS sequence"/>
</dbReference>
<dbReference type="GO" id="GO:0005840">
    <property type="term" value="C:ribosome"/>
    <property type="evidence" value="ECO:0007669"/>
    <property type="project" value="InterPro"/>
</dbReference>
<dbReference type="GO" id="GO:0003735">
    <property type="term" value="F:structural constituent of ribosome"/>
    <property type="evidence" value="ECO:0007669"/>
    <property type="project" value="InterPro"/>
</dbReference>
<proteinExistence type="predicted"/>
<dbReference type="InterPro" id="IPR014719">
    <property type="entry name" value="Ribosomal_bL12_C/ClpS-like"/>
</dbReference>
<evidence type="ECO:0000313" key="2">
    <source>
        <dbReference type="EMBL" id="KAJ4951087.1"/>
    </source>
</evidence>
<dbReference type="EMBL" id="JAMYWD010000012">
    <property type="protein sequence ID" value="KAJ4951087.1"/>
    <property type="molecule type" value="Genomic_DNA"/>
</dbReference>
<gene>
    <name evidence="2" type="ORF">NE237_027919</name>
</gene>
<name>A0A9Q0GS94_9MAGN</name>
<protein>
    <submittedName>
        <fullName evidence="2">Uncharacterized protein</fullName>
    </submittedName>
</protein>
<feature type="region of interest" description="Disordered" evidence="1">
    <location>
        <begin position="74"/>
        <end position="94"/>
    </location>
</feature>
<dbReference type="InterPro" id="IPR000206">
    <property type="entry name" value="Ribosomal_bL12"/>
</dbReference>
<comment type="caution">
    <text evidence="2">The sequence shown here is derived from an EMBL/GenBank/DDBJ whole genome shotgun (WGS) entry which is preliminary data.</text>
</comment>
<reference evidence="2" key="1">
    <citation type="journal article" date="2023" name="Plant J.">
        <title>The genome of the king protea, Protea cynaroides.</title>
        <authorList>
            <person name="Chang J."/>
            <person name="Duong T.A."/>
            <person name="Schoeman C."/>
            <person name="Ma X."/>
            <person name="Roodt D."/>
            <person name="Barker N."/>
            <person name="Li Z."/>
            <person name="Van de Peer Y."/>
            <person name="Mizrachi E."/>
        </authorList>
    </citation>
    <scope>NUCLEOTIDE SEQUENCE</scope>
    <source>
        <tissue evidence="2">Young leaves</tissue>
    </source>
</reference>
<dbReference type="GO" id="GO:0003729">
    <property type="term" value="F:mRNA binding"/>
    <property type="evidence" value="ECO:0007669"/>
    <property type="project" value="TreeGrafter"/>
</dbReference>
<evidence type="ECO:0000256" key="1">
    <source>
        <dbReference type="SAM" id="MobiDB-lite"/>
    </source>
</evidence>
<dbReference type="PANTHER" id="PTHR45987:SF11">
    <property type="entry name" value="OS07G0626100 PROTEIN"/>
    <property type="match status" value="1"/>
</dbReference>